<dbReference type="AlphaFoldDB" id="A0A4R8LND3"/>
<name>A0A4R8LND3_9BURK</name>
<dbReference type="EMBL" id="SORE01000013">
    <property type="protein sequence ID" value="TDY46429.1"/>
    <property type="molecule type" value="Genomic_DNA"/>
</dbReference>
<reference evidence="1 2" key="1">
    <citation type="submission" date="2019-03" db="EMBL/GenBank/DDBJ databases">
        <title>Genomic Encyclopedia of Type Strains, Phase III (KMG-III): the genomes of soil and plant-associated and newly described type strains.</title>
        <authorList>
            <person name="Whitman W."/>
        </authorList>
    </citation>
    <scope>NUCLEOTIDE SEQUENCE [LARGE SCALE GENOMIC DNA]</scope>
    <source>
        <strain evidence="1 2">LMG 29544</strain>
    </source>
</reference>
<gene>
    <name evidence="1" type="ORF">BX592_11352</name>
</gene>
<dbReference type="Proteomes" id="UP000295509">
    <property type="component" value="Unassembled WGS sequence"/>
</dbReference>
<evidence type="ECO:0000313" key="1">
    <source>
        <dbReference type="EMBL" id="TDY46429.1"/>
    </source>
</evidence>
<comment type="caution">
    <text evidence="1">The sequence shown here is derived from an EMBL/GenBank/DDBJ whole genome shotgun (WGS) entry which is preliminary data.</text>
</comment>
<sequence>MKVRSTIGVLAVVTLTQAGCATHVESLSLQPVTSQAGAQQDVALYFGSQAHPGVKRKLGERTQSVRIARKNDDKQASCDQALTDALQKLRGYARDHQANAVINITTRFHSTETSSNTNYTCGLSTSAASIIVRGDVVVLESQ</sequence>
<proteinExistence type="predicted"/>
<organism evidence="1 2">
    <name type="scientific">Paraburkholderia rhizosphaerae</name>
    <dbReference type="NCBI Taxonomy" id="480658"/>
    <lineage>
        <taxon>Bacteria</taxon>
        <taxon>Pseudomonadati</taxon>
        <taxon>Pseudomonadota</taxon>
        <taxon>Betaproteobacteria</taxon>
        <taxon>Burkholderiales</taxon>
        <taxon>Burkholderiaceae</taxon>
        <taxon>Paraburkholderia</taxon>
    </lineage>
</organism>
<keyword evidence="2" id="KW-1185">Reference proteome</keyword>
<accession>A0A4R8LND3</accession>
<protein>
    <recommendedName>
        <fullName evidence="3">Signal peptidase</fullName>
    </recommendedName>
</protein>
<dbReference type="OrthoDB" id="9029067at2"/>
<evidence type="ECO:0000313" key="2">
    <source>
        <dbReference type="Proteomes" id="UP000295509"/>
    </source>
</evidence>
<dbReference type="RefSeq" id="WP_134193198.1">
    <property type="nucleotide sequence ID" value="NZ_JBHLUW010000022.1"/>
</dbReference>
<evidence type="ECO:0008006" key="3">
    <source>
        <dbReference type="Google" id="ProtNLM"/>
    </source>
</evidence>